<dbReference type="GO" id="GO:0070566">
    <property type="term" value="F:adenylyltransferase activity"/>
    <property type="evidence" value="ECO:0007669"/>
    <property type="project" value="TreeGrafter"/>
</dbReference>
<dbReference type="SUPFAM" id="SSF56801">
    <property type="entry name" value="Acetyl-CoA synthetase-like"/>
    <property type="match status" value="1"/>
</dbReference>
<accession>A0A095WYW8</accession>
<dbReference type="GO" id="GO:0006633">
    <property type="term" value="P:fatty acid biosynthetic process"/>
    <property type="evidence" value="ECO:0007669"/>
    <property type="project" value="TreeGrafter"/>
</dbReference>
<organism evidence="3 4">
    <name type="scientific">Anaerococcus lactolyticus S7-1-13</name>
    <dbReference type="NCBI Taxonomy" id="1284686"/>
    <lineage>
        <taxon>Bacteria</taxon>
        <taxon>Bacillati</taxon>
        <taxon>Bacillota</taxon>
        <taxon>Tissierellia</taxon>
        <taxon>Tissierellales</taxon>
        <taxon>Peptoniphilaceae</taxon>
        <taxon>Anaerococcus</taxon>
    </lineage>
</organism>
<dbReference type="PANTHER" id="PTHR22754">
    <property type="entry name" value="DISCO-INTERACTING PROTEIN 2 DIP2 -RELATED"/>
    <property type="match status" value="1"/>
</dbReference>
<dbReference type="OrthoDB" id="9778383at2"/>
<proteinExistence type="inferred from homology"/>
<name>A0A095WYW8_9FIRM</name>
<dbReference type="Proteomes" id="UP000029579">
    <property type="component" value="Unassembled WGS sequence"/>
</dbReference>
<protein>
    <recommendedName>
        <fullName evidence="2">AMP-dependent synthetase/ligase domain-containing protein</fullName>
    </recommendedName>
</protein>
<dbReference type="EMBL" id="JRMW01000043">
    <property type="protein sequence ID" value="KGF03000.1"/>
    <property type="molecule type" value="Genomic_DNA"/>
</dbReference>
<evidence type="ECO:0000313" key="4">
    <source>
        <dbReference type="Proteomes" id="UP000029579"/>
    </source>
</evidence>
<feature type="domain" description="AMP-dependent synthetase/ligase" evidence="2">
    <location>
        <begin position="24"/>
        <end position="407"/>
    </location>
</feature>
<dbReference type="InterPro" id="IPR042099">
    <property type="entry name" value="ANL_N_sf"/>
</dbReference>
<dbReference type="AlphaFoldDB" id="A0A095WYW8"/>
<evidence type="ECO:0000313" key="3">
    <source>
        <dbReference type="EMBL" id="KGF03000.1"/>
    </source>
</evidence>
<evidence type="ECO:0000259" key="2">
    <source>
        <dbReference type="Pfam" id="PF00501"/>
    </source>
</evidence>
<dbReference type="Pfam" id="PF00501">
    <property type="entry name" value="AMP-binding"/>
    <property type="match status" value="1"/>
</dbReference>
<gene>
    <name evidence="3" type="ORF">HMPREF1630_08350</name>
</gene>
<comment type="similarity">
    <text evidence="1">Belongs to the ATP-dependent AMP-binding enzyme family.</text>
</comment>
<dbReference type="InterPro" id="IPR000873">
    <property type="entry name" value="AMP-dep_synth/lig_dom"/>
</dbReference>
<reference evidence="3 4" key="1">
    <citation type="submission" date="2014-07" db="EMBL/GenBank/DDBJ databases">
        <authorList>
            <person name="McCorrison J."/>
            <person name="Sanka R."/>
            <person name="Torralba M."/>
            <person name="Gillis M."/>
            <person name="Haft D.H."/>
            <person name="Methe B."/>
            <person name="Sutton G."/>
            <person name="Nelson K.E."/>
        </authorList>
    </citation>
    <scope>NUCLEOTIDE SEQUENCE [LARGE SCALE GENOMIC DNA]</scope>
    <source>
        <strain evidence="3 4">S7-1-13</strain>
    </source>
</reference>
<dbReference type="Gene3D" id="3.30.300.30">
    <property type="match status" value="1"/>
</dbReference>
<dbReference type="GO" id="GO:0005886">
    <property type="term" value="C:plasma membrane"/>
    <property type="evidence" value="ECO:0007669"/>
    <property type="project" value="TreeGrafter"/>
</dbReference>
<evidence type="ECO:0000256" key="1">
    <source>
        <dbReference type="ARBA" id="ARBA00006432"/>
    </source>
</evidence>
<dbReference type="PANTHER" id="PTHR22754:SF32">
    <property type="entry name" value="DISCO-INTERACTING PROTEIN 2"/>
    <property type="match status" value="1"/>
</dbReference>
<dbReference type="eggNOG" id="COG0318">
    <property type="taxonomic scope" value="Bacteria"/>
</dbReference>
<dbReference type="Gene3D" id="3.40.50.12780">
    <property type="entry name" value="N-terminal domain of ligase-like"/>
    <property type="match status" value="1"/>
</dbReference>
<comment type="caution">
    <text evidence="3">The sequence shown here is derived from an EMBL/GenBank/DDBJ whole genome shotgun (WGS) entry which is preliminary data.</text>
</comment>
<dbReference type="InterPro" id="IPR045851">
    <property type="entry name" value="AMP-bd_C_sf"/>
</dbReference>
<dbReference type="RefSeq" id="WP_008901406.1">
    <property type="nucleotide sequence ID" value="NZ_JRMW01000043.1"/>
</dbReference>
<sequence>MYLNNVIKEVSKFTDLGVTFVGQGEKIFLSYKDIYDYSMKLGSWMNDKGIIKGDFILTQIDNNVQFIILFWSCLIYGYILVPYENISIQNEREVENLIKTYRGFQNIRIFTDGDKIKEFLNNVKMETIEIIKIPTIIELKSYDETNNKHKSISHEGKEIALVMHTSGSTQSPKGVMISRENIHKNMNQILNKLYISQKDIFVNWMSLTHVAGLMLAHILPIFTKSNQVLTTPKYFIGSTCEYLRLLSDINASVTILPNFALEFLLNFSEEQSISDISLSKLRYLINGSELINYNNNLEFYRKYSKYGYREEAMTVVYGMTETTSAVSIHSYDCLDRYYRCDREVYLNEHTISPYSPSNIKKDNFFNIAFVGEPLIENEIKILNCGHEVKEGMIGNVYIKGPSVAKSYISEGKILPLVNDDGFFNTGDMGTIIKNKLIITGREKDIIFFNGLKIYAGEIESICKNITLLEKCEFVACGIINLETLKDELVIFVQKSEIDMKEEEIKKLIKREVGKAINQSVSYIIFVDKIDKNKIGKKQRNIMKKRFEKGEFSL</sequence>